<dbReference type="GO" id="GO:0005829">
    <property type="term" value="C:cytosol"/>
    <property type="evidence" value="ECO:0007669"/>
    <property type="project" value="UniProtKB-SubCell"/>
</dbReference>
<evidence type="ECO:0000256" key="5">
    <source>
        <dbReference type="ARBA" id="ARBA00022917"/>
    </source>
</evidence>
<protein>
    <recommendedName>
        <fullName evidence="6">Translation initiation factor eIF2B subunit beta</fullName>
    </recommendedName>
    <alternativeName>
        <fullName evidence="7">eIF2B GDP-GTP exchange factor subunit beta</fullName>
    </alternativeName>
</protein>
<evidence type="ECO:0000256" key="7">
    <source>
        <dbReference type="ARBA" id="ARBA00044228"/>
    </source>
</evidence>
<comment type="subcellular location">
    <subcellularLocation>
        <location evidence="1">Cytoplasm</location>
        <location evidence="1">Cytosol</location>
    </subcellularLocation>
</comment>
<keyword evidence="3" id="KW-0963">Cytoplasm</keyword>
<sequence>MPPAEASNELEELRNSFAATVRRKSDQLTSYDFALETLQYLRKVIIYEKYETIVDLIAVLTSHGRWLSGMEPSELVIRNVVMMVAKLARDESVRLITGEPVSAFDSLNKLWIKTEDNSGAASGKKLKKGLVQAVNEVVSEMSLCCENIAARAGELVNPNDVLIVHNLSGSPTLTAFLAAARAIRKHRVLSVVHSSEFDSTPEFATPIQLYDVGSKMCEVTKVVLPGAAVFPDGSCLVPAGGLSTCLSAQRHSVPVYVLAAFYKITPFFVPDPMMVNPSKAPGVSFKHSASFCGLVEIPRLTFDHIPASLVTLYVSNSACILPSHVYRLIGDYYHPEDVAEC</sequence>
<dbReference type="PANTHER" id="PTHR45859:SF1">
    <property type="entry name" value="TRANSLATION INITIATION FACTOR EIF-2B SUBUNIT BETA"/>
    <property type="match status" value="1"/>
</dbReference>
<dbReference type="PANTHER" id="PTHR45859">
    <property type="entry name" value="TRANSLATION INITIATION FACTOR EIF-2B SUBUNIT BETA"/>
    <property type="match status" value="1"/>
</dbReference>
<evidence type="ECO:0000256" key="6">
    <source>
        <dbReference type="ARBA" id="ARBA00044122"/>
    </source>
</evidence>
<evidence type="ECO:0000313" key="11">
    <source>
        <dbReference type="WBParaSite" id="HCON_00013530-00001"/>
    </source>
</evidence>
<reference evidence="11" key="1">
    <citation type="submission" date="2020-12" db="UniProtKB">
        <authorList>
            <consortium name="WormBaseParasite"/>
        </authorList>
    </citation>
    <scope>IDENTIFICATION</scope>
    <source>
        <strain evidence="11">MHco3</strain>
    </source>
</reference>
<dbReference type="GO" id="GO:0003743">
    <property type="term" value="F:translation initiation factor activity"/>
    <property type="evidence" value="ECO:0007669"/>
    <property type="project" value="UniProtKB-KW"/>
</dbReference>
<comment type="subunit">
    <text evidence="8">Component of the translation initiation factor 2B (eIF2B) complex which is a heterodecamer of two sets of five different subunits: alpha, beta, gamma, delta and epsilon. Subunits alpha, beta and delta comprise a regulatory subcomplex and subunits epsilon and gamma comprise a catalytic subcomplex. Within the complex, the hexameric regulatory complex resides at the center, with the two heterodimeric catalytic subcomplexes bound on opposite sides.</text>
</comment>
<dbReference type="WBParaSite" id="HCON_00013530-00001">
    <property type="protein sequence ID" value="HCON_00013530-00001"/>
    <property type="gene ID" value="HCON_00013530"/>
</dbReference>
<keyword evidence="5" id="KW-0648">Protein biosynthesis</keyword>
<dbReference type="Pfam" id="PF01008">
    <property type="entry name" value="IF-2B"/>
    <property type="match status" value="2"/>
</dbReference>
<dbReference type="OrthoDB" id="269919at2759"/>
<dbReference type="Proteomes" id="UP000025227">
    <property type="component" value="Unplaced"/>
</dbReference>
<name>A0A7I4XW17_HAECO</name>
<evidence type="ECO:0000256" key="2">
    <source>
        <dbReference type="ARBA" id="ARBA00007251"/>
    </source>
</evidence>
<organism evidence="10 11">
    <name type="scientific">Haemonchus contortus</name>
    <name type="common">Barber pole worm</name>
    <dbReference type="NCBI Taxonomy" id="6289"/>
    <lineage>
        <taxon>Eukaryota</taxon>
        <taxon>Metazoa</taxon>
        <taxon>Ecdysozoa</taxon>
        <taxon>Nematoda</taxon>
        <taxon>Chromadorea</taxon>
        <taxon>Rhabditida</taxon>
        <taxon>Rhabditina</taxon>
        <taxon>Rhabditomorpha</taxon>
        <taxon>Strongyloidea</taxon>
        <taxon>Trichostrongylidae</taxon>
        <taxon>Haemonchus</taxon>
    </lineage>
</organism>
<dbReference type="SUPFAM" id="SSF100950">
    <property type="entry name" value="NagB/RpiA/CoA transferase-like"/>
    <property type="match status" value="1"/>
</dbReference>
<evidence type="ECO:0000256" key="4">
    <source>
        <dbReference type="ARBA" id="ARBA00022540"/>
    </source>
</evidence>
<dbReference type="InterPro" id="IPR000649">
    <property type="entry name" value="IF-2B-related"/>
</dbReference>
<dbReference type="InterPro" id="IPR042529">
    <property type="entry name" value="IF_2B-like_C"/>
</dbReference>
<evidence type="ECO:0000256" key="8">
    <source>
        <dbReference type="ARBA" id="ARBA00046432"/>
    </source>
</evidence>
<proteinExistence type="inferred from homology"/>
<accession>A0A7I4XW17</accession>
<dbReference type="InterPro" id="IPR051855">
    <property type="entry name" value="eIF2B_beta_subunit"/>
</dbReference>
<evidence type="ECO:0000313" key="10">
    <source>
        <dbReference type="Proteomes" id="UP000025227"/>
    </source>
</evidence>
<dbReference type="Gene3D" id="3.40.50.10470">
    <property type="entry name" value="Translation initiation factor eif-2b, domain 2"/>
    <property type="match status" value="1"/>
</dbReference>
<evidence type="ECO:0000256" key="1">
    <source>
        <dbReference type="ARBA" id="ARBA00004514"/>
    </source>
</evidence>
<dbReference type="GO" id="GO:0005085">
    <property type="term" value="F:guanyl-nucleotide exchange factor activity"/>
    <property type="evidence" value="ECO:0007669"/>
    <property type="project" value="TreeGrafter"/>
</dbReference>
<dbReference type="OMA" id="SHSCAVA"/>
<dbReference type="AlphaFoldDB" id="A0A7I4XW17"/>
<keyword evidence="4" id="KW-0396">Initiation factor</keyword>
<evidence type="ECO:0000256" key="3">
    <source>
        <dbReference type="ARBA" id="ARBA00022490"/>
    </source>
</evidence>
<comment type="similarity">
    <text evidence="2 9">Belongs to the eIF-2B alpha/beta/delta subunits family.</text>
</comment>
<evidence type="ECO:0000256" key="9">
    <source>
        <dbReference type="RuleBase" id="RU003814"/>
    </source>
</evidence>
<dbReference type="InterPro" id="IPR037171">
    <property type="entry name" value="NagB/RpiA_transferase-like"/>
</dbReference>
<dbReference type="GO" id="GO:0005851">
    <property type="term" value="C:eukaryotic translation initiation factor 2B complex"/>
    <property type="evidence" value="ECO:0007669"/>
    <property type="project" value="TreeGrafter"/>
</dbReference>
<keyword evidence="10" id="KW-1185">Reference proteome</keyword>